<accession>A0AAW2F681</accession>
<keyword evidence="1" id="KW-0732">Signal</keyword>
<feature type="chain" id="PRO_5043677136" evidence="1">
    <location>
        <begin position="29"/>
        <end position="115"/>
    </location>
</feature>
<name>A0AAW2F681_9HYME</name>
<organism evidence="2 3">
    <name type="scientific">Cardiocondyla obscurior</name>
    <dbReference type="NCBI Taxonomy" id="286306"/>
    <lineage>
        <taxon>Eukaryota</taxon>
        <taxon>Metazoa</taxon>
        <taxon>Ecdysozoa</taxon>
        <taxon>Arthropoda</taxon>
        <taxon>Hexapoda</taxon>
        <taxon>Insecta</taxon>
        <taxon>Pterygota</taxon>
        <taxon>Neoptera</taxon>
        <taxon>Endopterygota</taxon>
        <taxon>Hymenoptera</taxon>
        <taxon>Apocrita</taxon>
        <taxon>Aculeata</taxon>
        <taxon>Formicoidea</taxon>
        <taxon>Formicidae</taxon>
        <taxon>Myrmicinae</taxon>
        <taxon>Cardiocondyla</taxon>
    </lineage>
</organism>
<reference evidence="2 3" key="1">
    <citation type="submission" date="2023-03" db="EMBL/GenBank/DDBJ databases">
        <title>High recombination rates correlate with genetic variation in Cardiocondyla obscurior ants.</title>
        <authorList>
            <person name="Errbii M."/>
        </authorList>
    </citation>
    <scope>NUCLEOTIDE SEQUENCE [LARGE SCALE GENOMIC DNA]</scope>
    <source>
        <strain evidence="2">Alpha-2009</strain>
        <tissue evidence="2">Whole body</tissue>
    </source>
</reference>
<dbReference type="EMBL" id="JADYXP020000013">
    <property type="protein sequence ID" value="KAL0111414.1"/>
    <property type="molecule type" value="Genomic_DNA"/>
</dbReference>
<proteinExistence type="predicted"/>
<evidence type="ECO:0000313" key="3">
    <source>
        <dbReference type="Proteomes" id="UP001430953"/>
    </source>
</evidence>
<feature type="signal peptide" evidence="1">
    <location>
        <begin position="1"/>
        <end position="28"/>
    </location>
</feature>
<dbReference type="Proteomes" id="UP001430953">
    <property type="component" value="Unassembled WGS sequence"/>
</dbReference>
<evidence type="ECO:0000256" key="1">
    <source>
        <dbReference type="SAM" id="SignalP"/>
    </source>
</evidence>
<sequence>MECVRSFFLSRLVCKFFIFFLLVRKKRNNYEVNFNEFFNSNDNLFTDSVITENKKKFSELINAGCSSSLFVVLISYEYRYKIFVKKNLYKYFLKKFENKKMVLLPRVYDNPRVVS</sequence>
<evidence type="ECO:0000313" key="2">
    <source>
        <dbReference type="EMBL" id="KAL0111414.1"/>
    </source>
</evidence>
<comment type="caution">
    <text evidence="2">The sequence shown here is derived from an EMBL/GenBank/DDBJ whole genome shotgun (WGS) entry which is preliminary data.</text>
</comment>
<dbReference type="AlphaFoldDB" id="A0AAW2F681"/>
<protein>
    <submittedName>
        <fullName evidence="2">Uncharacterized protein</fullName>
    </submittedName>
</protein>
<gene>
    <name evidence="2" type="ORF">PUN28_012957</name>
</gene>
<keyword evidence="3" id="KW-1185">Reference proteome</keyword>